<dbReference type="EMBL" id="BAABIV010000032">
    <property type="protein sequence ID" value="GAA5008709.1"/>
    <property type="molecule type" value="Genomic_DNA"/>
</dbReference>
<keyword evidence="1" id="KW-0732">Signal</keyword>
<evidence type="ECO:0000313" key="2">
    <source>
        <dbReference type="EMBL" id="GAA5008709.1"/>
    </source>
</evidence>
<reference evidence="3" key="1">
    <citation type="journal article" date="2019" name="Int. J. Syst. Evol. Microbiol.">
        <title>The Global Catalogue of Microorganisms (GCM) 10K type strain sequencing project: providing services to taxonomists for standard genome sequencing and annotation.</title>
        <authorList>
            <consortium name="The Broad Institute Genomics Platform"/>
            <consortium name="The Broad Institute Genome Sequencing Center for Infectious Disease"/>
            <person name="Wu L."/>
            <person name="Ma J."/>
        </authorList>
    </citation>
    <scope>NUCLEOTIDE SEQUENCE [LARGE SCALE GENOMIC DNA]</scope>
    <source>
        <strain evidence="3">JCM 17657</strain>
    </source>
</reference>
<feature type="signal peptide" evidence="1">
    <location>
        <begin position="1"/>
        <end position="31"/>
    </location>
</feature>
<protein>
    <recommendedName>
        <fullName evidence="4">Secreted protein</fullName>
    </recommendedName>
</protein>
<proteinExistence type="predicted"/>
<gene>
    <name evidence="2" type="ORF">GCM10023257_64010</name>
</gene>
<evidence type="ECO:0000313" key="3">
    <source>
        <dbReference type="Proteomes" id="UP001500610"/>
    </source>
</evidence>
<evidence type="ECO:0000256" key="1">
    <source>
        <dbReference type="SAM" id="SignalP"/>
    </source>
</evidence>
<dbReference type="Proteomes" id="UP001500610">
    <property type="component" value="Unassembled WGS sequence"/>
</dbReference>
<feature type="chain" id="PRO_5046337380" description="Secreted protein" evidence="1">
    <location>
        <begin position="32"/>
        <end position="53"/>
    </location>
</feature>
<comment type="caution">
    <text evidence="2">The sequence shown here is derived from an EMBL/GenBank/DDBJ whole genome shotgun (WGS) entry which is preliminary data.</text>
</comment>
<sequence>MFKTANLRTAVAAFTLSALLALGAISEITHAAQHESQFEISAFTDSTDDSQWG</sequence>
<dbReference type="RefSeq" id="WP_226029341.1">
    <property type="nucleotide sequence ID" value="NZ_BAABIV010000032.1"/>
</dbReference>
<name>A0ABP9ISV2_9ACTN</name>
<keyword evidence="3" id="KW-1185">Reference proteome</keyword>
<organism evidence="2 3">
    <name type="scientific">Streptomyces hyderabadensis</name>
    <dbReference type="NCBI Taxonomy" id="598549"/>
    <lineage>
        <taxon>Bacteria</taxon>
        <taxon>Bacillati</taxon>
        <taxon>Actinomycetota</taxon>
        <taxon>Actinomycetes</taxon>
        <taxon>Kitasatosporales</taxon>
        <taxon>Streptomycetaceae</taxon>
        <taxon>Streptomyces</taxon>
    </lineage>
</organism>
<evidence type="ECO:0008006" key="4">
    <source>
        <dbReference type="Google" id="ProtNLM"/>
    </source>
</evidence>
<accession>A0ABP9ISV2</accession>